<dbReference type="PANTHER" id="PTHR34595:SF7">
    <property type="entry name" value="SLL1039 PROTEIN"/>
    <property type="match status" value="1"/>
</dbReference>
<feature type="domain" description="DUF403" evidence="1">
    <location>
        <begin position="1"/>
        <end position="305"/>
    </location>
</feature>
<evidence type="ECO:0000313" key="3">
    <source>
        <dbReference type="Proteomes" id="UP000295765"/>
    </source>
</evidence>
<dbReference type="EMBL" id="SLWY01000006">
    <property type="protein sequence ID" value="TCO82067.1"/>
    <property type="molecule type" value="Genomic_DNA"/>
</dbReference>
<dbReference type="Proteomes" id="UP000295765">
    <property type="component" value="Unassembled WGS sequence"/>
</dbReference>
<reference evidence="2 3" key="1">
    <citation type="submission" date="2019-03" db="EMBL/GenBank/DDBJ databases">
        <title>Genomic Encyclopedia of Type Strains, Phase IV (KMG-IV): sequencing the most valuable type-strain genomes for metagenomic binning, comparative biology and taxonomic classification.</title>
        <authorList>
            <person name="Goeker M."/>
        </authorList>
    </citation>
    <scope>NUCLEOTIDE SEQUENCE [LARGE SCALE GENOMIC DNA]</scope>
    <source>
        <strain evidence="2 3">DSM 25287</strain>
    </source>
</reference>
<dbReference type="RefSeq" id="WP_132540383.1">
    <property type="nucleotide sequence ID" value="NZ_SLWY01000006.1"/>
</dbReference>
<proteinExistence type="predicted"/>
<dbReference type="AlphaFoldDB" id="A0A4R2L4B7"/>
<comment type="caution">
    <text evidence="2">The sequence shown here is derived from an EMBL/GenBank/DDBJ whole genome shotgun (WGS) entry which is preliminary data.</text>
</comment>
<protein>
    <submittedName>
        <fullName evidence="2">Putative alpha-E superfamily protein</fullName>
    </submittedName>
</protein>
<evidence type="ECO:0000313" key="2">
    <source>
        <dbReference type="EMBL" id="TCO82067.1"/>
    </source>
</evidence>
<dbReference type="InterPro" id="IPR007296">
    <property type="entry name" value="DUF403"/>
</dbReference>
<dbReference type="OrthoDB" id="9803532at2"/>
<sequence>MLSRVAQNLYWMSRYVERAEDTARLINVNTNLLLDLPRSAQFGWEPLIYITGSHEHFFEHFGRAGEVAVVSFLTGDLQNPGSILSSFTSARENLRTTRDVMPREAWEALNHIFLYVRDNLANGVSPRGREHFLREVIQGCQRFNGFLEGCLSHTPARDFVLLGRYLERADMTTRILDVRSASLLTRESELAPFQGIQWMSVLKSLSAYQMYRQQVRARVRGQDVLAYLLQDPLFPRTVRFCLARLKEGLHGLPRAEAAMASVDAAERQVLEADVEALANAGLHEFIDDLQIGLGAIHDAISATYFTYHEKDAVPAAA</sequence>
<accession>A0A4R2L4B7</accession>
<name>A0A4R2L4B7_9GAMM</name>
<gene>
    <name evidence="2" type="ORF">EV699_106162</name>
</gene>
<organism evidence="2 3">
    <name type="scientific">Plasticicumulans lactativorans</name>
    <dbReference type="NCBI Taxonomy" id="1133106"/>
    <lineage>
        <taxon>Bacteria</taxon>
        <taxon>Pseudomonadati</taxon>
        <taxon>Pseudomonadota</taxon>
        <taxon>Gammaproteobacteria</taxon>
        <taxon>Candidatus Competibacteraceae</taxon>
        <taxon>Plasticicumulans</taxon>
    </lineage>
</organism>
<dbReference type="Pfam" id="PF04168">
    <property type="entry name" value="Alpha-E"/>
    <property type="match status" value="1"/>
</dbReference>
<dbReference type="InterPro" id="IPR051680">
    <property type="entry name" value="ATP-dep_Glu-Cys_Ligase-2"/>
</dbReference>
<evidence type="ECO:0000259" key="1">
    <source>
        <dbReference type="Pfam" id="PF04168"/>
    </source>
</evidence>
<dbReference type="PANTHER" id="PTHR34595">
    <property type="entry name" value="BLR5612 PROTEIN"/>
    <property type="match status" value="1"/>
</dbReference>
<keyword evidence="3" id="KW-1185">Reference proteome</keyword>